<sequence length="220" mass="21947">MAVMAAGGSNGSSGSSASRSEAPGARLPAPAGVLLRASRALAFATVCTVISACGHALAGGGPVPVGVAALAAGVAFGAAYLLGDRERGLDTIFPAALAAQSLAHELFARAGPPEPAVPASPGHGHPGPGMLLAHLTVALLTAWWMHRGESALWLMARLWGAPPPRPRLLAPVPPAPVRVGPLPLAPRPTPSGGQDAPATAIRRRGPPSRRSASRHLPGAA</sequence>
<reference evidence="2 3" key="1">
    <citation type="submission" date="2020-08" db="EMBL/GenBank/DDBJ databases">
        <title>Genomic Encyclopedia of Type Strains, Phase IV (KMG-IV): sequencing the most valuable type-strain genomes for metagenomic binning, comparative biology and taxonomic classification.</title>
        <authorList>
            <person name="Goeker M."/>
        </authorList>
    </citation>
    <scope>NUCLEOTIDE SEQUENCE [LARGE SCALE GENOMIC DNA]</scope>
    <source>
        <strain evidence="2 3">DSM 45615</strain>
    </source>
</reference>
<evidence type="ECO:0000313" key="3">
    <source>
        <dbReference type="Proteomes" id="UP000578449"/>
    </source>
</evidence>
<accession>A0A840P3W2</accession>
<dbReference type="Proteomes" id="UP000578449">
    <property type="component" value="Unassembled WGS sequence"/>
</dbReference>
<feature type="compositionally biased region" description="Low complexity" evidence="1">
    <location>
        <begin position="12"/>
        <end position="23"/>
    </location>
</feature>
<name>A0A840P3W2_9ACTN</name>
<dbReference type="EMBL" id="JACHGN010000003">
    <property type="protein sequence ID" value="MBB5132160.1"/>
    <property type="molecule type" value="Genomic_DNA"/>
</dbReference>
<protein>
    <submittedName>
        <fullName evidence="2">Uncharacterized protein</fullName>
    </submittedName>
</protein>
<feature type="region of interest" description="Disordered" evidence="1">
    <location>
        <begin position="1"/>
        <end position="23"/>
    </location>
</feature>
<keyword evidence="3" id="KW-1185">Reference proteome</keyword>
<feature type="region of interest" description="Disordered" evidence="1">
    <location>
        <begin position="173"/>
        <end position="220"/>
    </location>
</feature>
<dbReference type="RefSeq" id="WP_185048935.1">
    <property type="nucleotide sequence ID" value="NZ_BAABIX010000055.1"/>
</dbReference>
<proteinExistence type="predicted"/>
<feature type="compositionally biased region" description="Basic residues" evidence="1">
    <location>
        <begin position="201"/>
        <end position="213"/>
    </location>
</feature>
<evidence type="ECO:0000313" key="2">
    <source>
        <dbReference type="EMBL" id="MBB5132160.1"/>
    </source>
</evidence>
<gene>
    <name evidence="2" type="ORF">HNP84_001873</name>
</gene>
<comment type="caution">
    <text evidence="2">The sequence shown here is derived from an EMBL/GenBank/DDBJ whole genome shotgun (WGS) entry which is preliminary data.</text>
</comment>
<dbReference type="AlphaFoldDB" id="A0A840P3W2"/>
<organism evidence="2 3">
    <name type="scientific">Thermocatellispora tengchongensis</name>
    <dbReference type="NCBI Taxonomy" id="1073253"/>
    <lineage>
        <taxon>Bacteria</taxon>
        <taxon>Bacillati</taxon>
        <taxon>Actinomycetota</taxon>
        <taxon>Actinomycetes</taxon>
        <taxon>Streptosporangiales</taxon>
        <taxon>Streptosporangiaceae</taxon>
        <taxon>Thermocatellispora</taxon>
    </lineage>
</organism>
<evidence type="ECO:0000256" key="1">
    <source>
        <dbReference type="SAM" id="MobiDB-lite"/>
    </source>
</evidence>